<protein>
    <recommendedName>
        <fullName evidence="4">DUF2982 domain-containing protein</fullName>
    </recommendedName>
</protein>
<evidence type="ECO:0000256" key="1">
    <source>
        <dbReference type="SAM" id="Phobius"/>
    </source>
</evidence>
<dbReference type="InterPro" id="IPR021367">
    <property type="entry name" value="DUF2982"/>
</dbReference>
<evidence type="ECO:0000313" key="3">
    <source>
        <dbReference type="Proteomes" id="UP000198862"/>
    </source>
</evidence>
<dbReference type="Pfam" id="PF11201">
    <property type="entry name" value="DUF2982"/>
    <property type="match status" value="1"/>
</dbReference>
<dbReference type="AlphaFoldDB" id="A0A1I1QJ65"/>
<dbReference type="Proteomes" id="UP000198862">
    <property type="component" value="Unassembled WGS sequence"/>
</dbReference>
<keyword evidence="1" id="KW-0812">Transmembrane</keyword>
<feature type="transmembrane region" description="Helical" evidence="1">
    <location>
        <begin position="21"/>
        <end position="39"/>
    </location>
</feature>
<feature type="transmembrane region" description="Helical" evidence="1">
    <location>
        <begin position="45"/>
        <end position="66"/>
    </location>
</feature>
<reference evidence="2 3" key="1">
    <citation type="submission" date="2016-10" db="EMBL/GenBank/DDBJ databases">
        <authorList>
            <person name="de Groot N.N."/>
        </authorList>
    </citation>
    <scope>NUCLEOTIDE SEQUENCE [LARGE SCALE GENOMIC DNA]</scope>
    <source>
        <strain evidence="2 3">DSM 6059</strain>
    </source>
</reference>
<dbReference type="STRING" id="1123010.SAMN02745724_03838"/>
<keyword evidence="3" id="KW-1185">Reference proteome</keyword>
<organism evidence="2 3">
    <name type="scientific">Pseudoalteromonas denitrificans DSM 6059</name>
    <dbReference type="NCBI Taxonomy" id="1123010"/>
    <lineage>
        <taxon>Bacteria</taxon>
        <taxon>Pseudomonadati</taxon>
        <taxon>Pseudomonadota</taxon>
        <taxon>Gammaproteobacteria</taxon>
        <taxon>Alteromonadales</taxon>
        <taxon>Pseudoalteromonadaceae</taxon>
        <taxon>Pseudoalteromonas</taxon>
    </lineage>
</organism>
<dbReference type="RefSeq" id="WP_091988360.1">
    <property type="nucleotide sequence ID" value="NZ_FOLO01000040.1"/>
</dbReference>
<name>A0A1I1QJ65_9GAMM</name>
<gene>
    <name evidence="2" type="ORF">SAMN02745724_03838</name>
</gene>
<keyword evidence="1" id="KW-1133">Transmembrane helix</keyword>
<dbReference type="EMBL" id="FOLO01000040">
    <property type="protein sequence ID" value="SFD19888.1"/>
    <property type="molecule type" value="Genomic_DNA"/>
</dbReference>
<sequence>MQESEFPILIKSQAHRNEFSTMLLGILLGCVCIFTAFFLWHQYKIHIMIFSIISVLIICISIFKYFEPKFCLGLTDEKLFYYHKQGQWSINWNNVLLIHQPKMSNNVENKNIGFIGIKLRSYDCETNNITPRLANHLLHEQKPLLILGYHSNNIEVEQTQINFSPFKTSNGQNITGPIAAWLHQMKILRKLYGFDLYIPINSFTPSSEQMIKLLKQNQQKNTSYN</sequence>
<evidence type="ECO:0008006" key="4">
    <source>
        <dbReference type="Google" id="ProtNLM"/>
    </source>
</evidence>
<proteinExistence type="predicted"/>
<dbReference type="OrthoDB" id="7061905at2"/>
<evidence type="ECO:0000313" key="2">
    <source>
        <dbReference type="EMBL" id="SFD19888.1"/>
    </source>
</evidence>
<accession>A0A1I1QJ65</accession>
<keyword evidence="1" id="KW-0472">Membrane</keyword>